<dbReference type="CDD" id="cd02440">
    <property type="entry name" value="AdoMet_MTases"/>
    <property type="match status" value="1"/>
</dbReference>
<dbReference type="Pfam" id="PF01022">
    <property type="entry name" value="HTH_5"/>
    <property type="match status" value="1"/>
</dbReference>
<sequence>MKSILKTLKLLTDPTRLRIINVLNEESLSVAELQEILGMGQSRISTQLAQLRQEGVVEDTRSGKNVFYTLSLANDLHNVALKACEELPEAETDKKALQVILDKRKNRTQAYFDEVVCRLGKNYAPGRSWKALAGALLRILNYDVVADLGAGEGFVSQLISPSAKQVIAVDNSPSMVELGQELARKHGLDNLEYRLGDIETPPIDPGTVDLALLSQALHHAQKPVKALEAAWTILKPGGCLVVLDLLQHGQEEARDLYADRWLGFTPAALESMLKEAGFRNIHTDIVDREPEPPHFQTLMAAAWKP</sequence>
<dbReference type="Proteomes" id="UP000236000">
    <property type="component" value="Unassembled WGS sequence"/>
</dbReference>
<dbReference type="PANTHER" id="PTHR43861">
    <property type="entry name" value="TRANS-ACONITATE 2-METHYLTRANSFERASE-RELATED"/>
    <property type="match status" value="1"/>
</dbReference>
<accession>A0A2N8HC47</accession>
<dbReference type="GO" id="GO:0008757">
    <property type="term" value="F:S-adenosylmethionine-dependent methyltransferase activity"/>
    <property type="evidence" value="ECO:0007669"/>
    <property type="project" value="InterPro"/>
</dbReference>
<dbReference type="GO" id="GO:0003700">
    <property type="term" value="F:DNA-binding transcription factor activity"/>
    <property type="evidence" value="ECO:0007669"/>
    <property type="project" value="InterPro"/>
</dbReference>
<dbReference type="RefSeq" id="WP_102715996.1">
    <property type="nucleotide sequence ID" value="NZ_CABMLK010000002.1"/>
</dbReference>
<dbReference type="Gene3D" id="3.40.50.150">
    <property type="entry name" value="Vaccinia Virus protein VP39"/>
    <property type="match status" value="1"/>
</dbReference>
<organism evidence="1 2">
    <name type="scientific">Akkermansia muciniphila</name>
    <dbReference type="NCBI Taxonomy" id="239935"/>
    <lineage>
        <taxon>Bacteria</taxon>
        <taxon>Pseudomonadati</taxon>
        <taxon>Verrucomicrobiota</taxon>
        <taxon>Verrucomicrobiia</taxon>
        <taxon>Verrucomicrobiales</taxon>
        <taxon>Akkermansiaceae</taxon>
        <taxon>Akkermansia</taxon>
    </lineage>
</organism>
<gene>
    <name evidence="1" type="ORF">CXU22_10405</name>
</gene>
<comment type="caution">
    <text evidence="1">The sequence shown here is derived from an EMBL/GenBank/DDBJ whole genome shotgun (WGS) entry which is preliminary data.</text>
</comment>
<dbReference type="SUPFAM" id="SSF46785">
    <property type="entry name" value="Winged helix' DNA-binding domain"/>
    <property type="match status" value="1"/>
</dbReference>
<evidence type="ECO:0000313" key="1">
    <source>
        <dbReference type="EMBL" id="PNC17441.1"/>
    </source>
</evidence>
<dbReference type="SUPFAM" id="SSF53335">
    <property type="entry name" value="S-adenosyl-L-methionine-dependent methyltransferases"/>
    <property type="match status" value="1"/>
</dbReference>
<dbReference type="CDD" id="cd00090">
    <property type="entry name" value="HTH_ARSR"/>
    <property type="match status" value="1"/>
</dbReference>
<dbReference type="InterPro" id="IPR036388">
    <property type="entry name" value="WH-like_DNA-bd_sf"/>
</dbReference>
<dbReference type="NCBIfam" id="NF033788">
    <property type="entry name" value="HTH_metalloreg"/>
    <property type="match status" value="1"/>
</dbReference>
<dbReference type="InterPro" id="IPR029063">
    <property type="entry name" value="SAM-dependent_MTases_sf"/>
</dbReference>
<dbReference type="PRINTS" id="PR00778">
    <property type="entry name" value="HTHARSR"/>
</dbReference>
<dbReference type="AlphaFoldDB" id="A0A2N8HC47"/>
<dbReference type="EMBL" id="PJKA01000013">
    <property type="protein sequence ID" value="PNC17441.1"/>
    <property type="molecule type" value="Genomic_DNA"/>
</dbReference>
<proteinExistence type="predicted"/>
<dbReference type="Gene3D" id="1.10.10.10">
    <property type="entry name" value="Winged helix-like DNA-binding domain superfamily/Winged helix DNA-binding domain"/>
    <property type="match status" value="1"/>
</dbReference>
<dbReference type="InterPro" id="IPR011991">
    <property type="entry name" value="ArsR-like_HTH"/>
</dbReference>
<dbReference type="InterPro" id="IPR013216">
    <property type="entry name" value="Methyltransf_11"/>
</dbReference>
<dbReference type="Pfam" id="PF08241">
    <property type="entry name" value="Methyltransf_11"/>
    <property type="match status" value="1"/>
</dbReference>
<reference evidence="1 2" key="1">
    <citation type="journal article" date="2017" name="BMC Genomics">
        <title>Genome sequencing of 39 Akkermansia muciniphila isolates reveals its population structure, genomic and functional diverisity, and global distribution in mammalian gut microbiotas.</title>
        <authorList>
            <person name="Guo X."/>
            <person name="Li S."/>
            <person name="Zhang J."/>
            <person name="Wu F."/>
            <person name="Li X."/>
            <person name="Wu D."/>
            <person name="Zhang M."/>
            <person name="Ou Z."/>
            <person name="Jie Z."/>
            <person name="Yan Q."/>
            <person name="Li P."/>
            <person name="Yi J."/>
            <person name="Peng Y."/>
        </authorList>
    </citation>
    <scope>NUCLEOTIDE SEQUENCE [LARGE SCALE GENOMIC DNA]</scope>
    <source>
        <strain evidence="1 2">GP24</strain>
    </source>
</reference>
<dbReference type="SMART" id="SM00418">
    <property type="entry name" value="HTH_ARSR"/>
    <property type="match status" value="1"/>
</dbReference>
<dbReference type="InterPro" id="IPR001845">
    <property type="entry name" value="HTH_ArsR_DNA-bd_dom"/>
</dbReference>
<dbReference type="InterPro" id="IPR036390">
    <property type="entry name" value="WH_DNA-bd_sf"/>
</dbReference>
<dbReference type="PROSITE" id="PS50987">
    <property type="entry name" value="HTH_ARSR_2"/>
    <property type="match status" value="1"/>
</dbReference>
<dbReference type="OrthoDB" id="9772751at2"/>
<protein>
    <submittedName>
        <fullName evidence="1">Transcriptional regulator</fullName>
    </submittedName>
</protein>
<name>A0A2N8HC47_9BACT</name>
<evidence type="ECO:0000313" key="2">
    <source>
        <dbReference type="Proteomes" id="UP000236000"/>
    </source>
</evidence>